<evidence type="ECO:0000313" key="16">
    <source>
        <dbReference type="EMBL" id="MFC6009037.1"/>
    </source>
</evidence>
<evidence type="ECO:0000256" key="13">
    <source>
        <dbReference type="SAM" id="Phobius"/>
    </source>
</evidence>
<feature type="transmembrane region" description="Helical" evidence="13">
    <location>
        <begin position="21"/>
        <end position="40"/>
    </location>
</feature>
<dbReference type="NCBIfam" id="NF038346">
    <property type="entry name" value="FtsX_actino"/>
    <property type="match status" value="1"/>
</dbReference>
<keyword evidence="11 12" id="KW-0131">Cell cycle</keyword>
<keyword evidence="7 12" id="KW-0132">Cell division</keyword>
<evidence type="ECO:0000259" key="14">
    <source>
        <dbReference type="Pfam" id="PF02687"/>
    </source>
</evidence>
<evidence type="ECO:0000256" key="9">
    <source>
        <dbReference type="ARBA" id="ARBA00022989"/>
    </source>
</evidence>
<evidence type="ECO:0000313" key="17">
    <source>
        <dbReference type="Proteomes" id="UP001596189"/>
    </source>
</evidence>
<name>A0ABW1JJJ5_9ACTN</name>
<evidence type="ECO:0000256" key="8">
    <source>
        <dbReference type="ARBA" id="ARBA00022692"/>
    </source>
</evidence>
<evidence type="ECO:0000256" key="2">
    <source>
        <dbReference type="ARBA" id="ARBA00004651"/>
    </source>
</evidence>
<dbReference type="EMBL" id="JBHSRD010000008">
    <property type="protein sequence ID" value="MFC6009037.1"/>
    <property type="molecule type" value="Genomic_DNA"/>
</dbReference>
<keyword evidence="9 13" id="KW-1133">Transmembrane helix</keyword>
<feature type="transmembrane region" description="Helical" evidence="13">
    <location>
        <begin position="178"/>
        <end position="201"/>
    </location>
</feature>
<dbReference type="PANTHER" id="PTHR47755:SF1">
    <property type="entry name" value="CELL DIVISION PROTEIN FTSX"/>
    <property type="match status" value="1"/>
</dbReference>
<sequence>MRLQFVLSEMVIGLRRNLSMTVSLVLVTMVSLVFFGFGLLSSMQVNEMKDFWYGKVEVWIALCPARSLEPSCATGEVTQAQKDQLSAQLDSLKPLVKTVYFESKDEAYNHFVQQFKDSAIKDSVKPDQMQESFRVKLSDPKKYDVVASAFEGAPGVERVIDQRKLLSTLFYALNRITIGAWIFAGAMTLSAVLLVATTVRLSAFNRRREIGIMRLVGASNLFIQLPFLLEAILATVLGSVIAIGTLWALTHFAVQGWLAQKMQFIPFVTGADVLSIAPIVAGIGLVIAVLTSFLTMRRYLKV</sequence>
<feature type="domain" description="ABC3 transporter permease C-terminal" evidence="14">
    <location>
        <begin position="181"/>
        <end position="301"/>
    </location>
</feature>
<comment type="function">
    <text evidence="1">Part of the ABC transporter FtsEX involved in cellular division.</text>
</comment>
<proteinExistence type="inferred from homology"/>
<comment type="caution">
    <text evidence="16">The sequence shown here is derived from an EMBL/GenBank/DDBJ whole genome shotgun (WGS) entry which is preliminary data.</text>
</comment>
<feature type="transmembrane region" description="Helical" evidence="13">
    <location>
        <begin position="274"/>
        <end position="296"/>
    </location>
</feature>
<evidence type="ECO:0000256" key="1">
    <source>
        <dbReference type="ARBA" id="ARBA00003552"/>
    </source>
</evidence>
<evidence type="ECO:0000256" key="3">
    <source>
        <dbReference type="ARBA" id="ARBA00007379"/>
    </source>
</evidence>
<dbReference type="InterPro" id="IPR040690">
    <property type="entry name" value="FtsX_ECD"/>
</dbReference>
<feature type="transmembrane region" description="Helical" evidence="13">
    <location>
        <begin position="221"/>
        <end position="254"/>
    </location>
</feature>
<organism evidence="16 17">
    <name type="scientific">Angustibacter luteus</name>
    <dbReference type="NCBI Taxonomy" id="658456"/>
    <lineage>
        <taxon>Bacteria</taxon>
        <taxon>Bacillati</taxon>
        <taxon>Actinomycetota</taxon>
        <taxon>Actinomycetes</taxon>
        <taxon>Kineosporiales</taxon>
        <taxon>Kineosporiaceae</taxon>
    </lineage>
</organism>
<evidence type="ECO:0000256" key="11">
    <source>
        <dbReference type="ARBA" id="ARBA00023306"/>
    </source>
</evidence>
<feature type="domain" description="FtsX extracellular" evidence="15">
    <location>
        <begin position="56"/>
        <end position="159"/>
    </location>
</feature>
<dbReference type="PANTHER" id="PTHR47755">
    <property type="entry name" value="CELL DIVISION PROTEIN FTSX"/>
    <property type="match status" value="1"/>
</dbReference>
<dbReference type="Pfam" id="PF18075">
    <property type="entry name" value="FtsX_ECD"/>
    <property type="match status" value="1"/>
</dbReference>
<evidence type="ECO:0000256" key="12">
    <source>
        <dbReference type="PIRNR" id="PIRNR003097"/>
    </source>
</evidence>
<keyword evidence="6 12" id="KW-1003">Cell membrane</keyword>
<reference evidence="17" key="1">
    <citation type="journal article" date="2019" name="Int. J. Syst. Evol. Microbiol.">
        <title>The Global Catalogue of Microorganisms (GCM) 10K type strain sequencing project: providing services to taxonomists for standard genome sequencing and annotation.</title>
        <authorList>
            <consortium name="The Broad Institute Genomics Platform"/>
            <consortium name="The Broad Institute Genome Sequencing Center for Infectious Disease"/>
            <person name="Wu L."/>
            <person name="Ma J."/>
        </authorList>
    </citation>
    <scope>NUCLEOTIDE SEQUENCE [LARGE SCALE GENOMIC DNA]</scope>
    <source>
        <strain evidence="17">KACC 14249</strain>
    </source>
</reference>
<protein>
    <recommendedName>
        <fullName evidence="5 12">Cell division protein FtsX</fullName>
    </recommendedName>
</protein>
<dbReference type="InterPro" id="IPR004513">
    <property type="entry name" value="FtsX"/>
</dbReference>
<dbReference type="Gene3D" id="3.30.70.3040">
    <property type="match status" value="1"/>
</dbReference>
<keyword evidence="10 12" id="KW-0472">Membrane</keyword>
<evidence type="ECO:0000256" key="6">
    <source>
        <dbReference type="ARBA" id="ARBA00022475"/>
    </source>
</evidence>
<accession>A0ABW1JJJ5</accession>
<evidence type="ECO:0000256" key="7">
    <source>
        <dbReference type="ARBA" id="ARBA00022618"/>
    </source>
</evidence>
<dbReference type="Pfam" id="PF02687">
    <property type="entry name" value="FtsX"/>
    <property type="match status" value="1"/>
</dbReference>
<evidence type="ECO:0000256" key="5">
    <source>
        <dbReference type="ARBA" id="ARBA00021907"/>
    </source>
</evidence>
<keyword evidence="8 13" id="KW-0812">Transmembrane</keyword>
<dbReference type="Proteomes" id="UP001596189">
    <property type="component" value="Unassembled WGS sequence"/>
</dbReference>
<dbReference type="RefSeq" id="WP_345717565.1">
    <property type="nucleotide sequence ID" value="NZ_BAABFP010000007.1"/>
</dbReference>
<evidence type="ECO:0000256" key="10">
    <source>
        <dbReference type="ARBA" id="ARBA00023136"/>
    </source>
</evidence>
<dbReference type="PIRSF" id="PIRSF003097">
    <property type="entry name" value="FtsX"/>
    <property type="match status" value="1"/>
</dbReference>
<evidence type="ECO:0000259" key="15">
    <source>
        <dbReference type="Pfam" id="PF18075"/>
    </source>
</evidence>
<dbReference type="InterPro" id="IPR003838">
    <property type="entry name" value="ABC3_permease_C"/>
</dbReference>
<comment type="subunit">
    <text evidence="4">Forms a membrane-associated complex with FtsE.</text>
</comment>
<keyword evidence="17" id="KW-1185">Reference proteome</keyword>
<comment type="subcellular location">
    <subcellularLocation>
        <location evidence="2">Cell membrane</location>
        <topology evidence="2">Multi-pass membrane protein</topology>
    </subcellularLocation>
</comment>
<evidence type="ECO:0000256" key="4">
    <source>
        <dbReference type="ARBA" id="ARBA00011160"/>
    </source>
</evidence>
<comment type="similarity">
    <text evidence="3 12">Belongs to the ABC-4 integral membrane protein family. FtsX subfamily.</text>
</comment>
<dbReference type="InterPro" id="IPR047929">
    <property type="entry name" value="FtsX_actino"/>
</dbReference>
<gene>
    <name evidence="16" type="primary">ftsX</name>
    <name evidence="16" type="ORF">ACFQDO_18025</name>
</gene>